<feature type="region of interest" description="Disordered" evidence="3">
    <location>
        <begin position="494"/>
        <end position="589"/>
    </location>
</feature>
<accession>A0AAU9WRI3</accession>
<evidence type="ECO:0000256" key="3">
    <source>
        <dbReference type="SAM" id="MobiDB-lite"/>
    </source>
</evidence>
<proteinExistence type="predicted"/>
<name>A0AAU9WRI3_9CNID</name>
<feature type="compositionally biased region" description="Polar residues" evidence="3">
    <location>
        <begin position="543"/>
        <end position="553"/>
    </location>
</feature>
<dbReference type="AlphaFoldDB" id="A0AAU9WRI3"/>
<dbReference type="PANTHER" id="PTHR48051">
    <property type="match status" value="1"/>
</dbReference>
<reference evidence="4 5" key="1">
    <citation type="submission" date="2022-05" db="EMBL/GenBank/DDBJ databases">
        <authorList>
            <consortium name="Genoscope - CEA"/>
            <person name="William W."/>
        </authorList>
    </citation>
    <scope>NUCLEOTIDE SEQUENCE [LARGE SCALE GENOMIC DNA]</scope>
</reference>
<dbReference type="PANTHER" id="PTHR48051:SF35">
    <property type="entry name" value="LEUCINE-RICH REPEAT-CONTAINING PROTEIN 27"/>
    <property type="match status" value="1"/>
</dbReference>
<feature type="compositionally biased region" description="Basic and acidic residues" evidence="3">
    <location>
        <begin position="531"/>
        <end position="542"/>
    </location>
</feature>
<dbReference type="SUPFAM" id="SSF52075">
    <property type="entry name" value="Outer arm dynein light chain 1"/>
    <property type="match status" value="1"/>
</dbReference>
<dbReference type="InterPro" id="IPR050216">
    <property type="entry name" value="LRR_domain-containing"/>
</dbReference>
<evidence type="ECO:0000256" key="2">
    <source>
        <dbReference type="ARBA" id="ARBA00022737"/>
    </source>
</evidence>
<dbReference type="InterPro" id="IPR001611">
    <property type="entry name" value="Leu-rich_rpt"/>
</dbReference>
<feature type="compositionally biased region" description="Basic and acidic residues" evidence="3">
    <location>
        <begin position="318"/>
        <end position="328"/>
    </location>
</feature>
<comment type="caution">
    <text evidence="4">The sequence shown here is derived from an EMBL/GenBank/DDBJ whole genome shotgun (WGS) entry which is preliminary data.</text>
</comment>
<protein>
    <recommendedName>
        <fullName evidence="6">Leucine-rich repeat-containing protein 27</fullName>
    </recommendedName>
</protein>
<evidence type="ECO:0008006" key="6">
    <source>
        <dbReference type="Google" id="ProtNLM"/>
    </source>
</evidence>
<feature type="compositionally biased region" description="Basic and acidic residues" evidence="3">
    <location>
        <begin position="258"/>
        <end position="298"/>
    </location>
</feature>
<keyword evidence="5" id="KW-1185">Reference proteome</keyword>
<sequence>MAVGDGGVDEAVEQLINTASALGSTTIDLSNKRLTHFPAEVLNLHQLEFLYLEGNAISSLPEELFDCLPYLRWLDLRNNRITDIPPIIGKHRNLRNLLLEGNTIESLPLELGLVKSLSGLNISSNPLEFPPAFIVEKGTQEVLKFLREQYMLQLQERGAVLVEEHPESSSSEELLFATTRDGEITREREHVDQVENERNIKADRTFKLPPIIQAAAARPKNRSVDESEENLLRGQKARKFEQEKPTRIFEQKSPVRTVKPEARSPRKDVSSYGPERKDGKVQLKPLEGKRRTGEKSDNYVENSNSSLELDKNLYIVDSHGDGRREKREKVKTKRLPKPEIPQKSLPVVGSSVSHSDADVSTSHQDASNVKETASLELQKNQLTVDEKASKETKKPKHPEYSGAHGLYSKGSKPLSVFEGDMVAVRVPEKLYIKGQPCLGKVTSLADHQGLLTVHYFTGNYGGRWRPMMSRTSPYLRKVAADNILCKFKLTTDGRKKNASSSRRRRSKTDSKQLPGLINTPVTFHPPPSRSDVLRREYDRQRMELQSSSGQTVDIRSRELTGSGKNASRLKKSSPKSESSRTARFQYDANATPTFPDYEARLAEQQEMAILAVMNEKEALILQKRKDKKALDDWREKTKLLRQQKQRLSAVKGSSTVEVKAPYGTEKSAKEDEKSPHGYAKKLKELLEEKDGKGAARRALEDRDLEKRIKVHMEKLKVHRGKTYGSIEEELESARKNLEMAREFQREVKDRKQLEYRLRAFTGDDVSSMTRNTKEKTKNAPK</sequence>
<feature type="compositionally biased region" description="Polar residues" evidence="3">
    <location>
        <begin position="350"/>
        <end position="383"/>
    </location>
</feature>
<dbReference type="InterPro" id="IPR003591">
    <property type="entry name" value="Leu-rich_rpt_typical-subtyp"/>
</dbReference>
<feature type="region of interest" description="Disordered" evidence="3">
    <location>
        <begin position="214"/>
        <end position="405"/>
    </location>
</feature>
<dbReference type="GO" id="GO:0005737">
    <property type="term" value="C:cytoplasm"/>
    <property type="evidence" value="ECO:0007669"/>
    <property type="project" value="TreeGrafter"/>
</dbReference>
<feature type="compositionally biased region" description="Basic and acidic residues" evidence="3">
    <location>
        <begin position="771"/>
        <end position="781"/>
    </location>
</feature>
<dbReference type="PROSITE" id="PS51450">
    <property type="entry name" value="LRR"/>
    <property type="match status" value="3"/>
</dbReference>
<dbReference type="EMBL" id="CALNXJ010000019">
    <property type="protein sequence ID" value="CAH3123326.1"/>
    <property type="molecule type" value="Genomic_DNA"/>
</dbReference>
<evidence type="ECO:0000313" key="5">
    <source>
        <dbReference type="Proteomes" id="UP001159428"/>
    </source>
</evidence>
<dbReference type="Proteomes" id="UP001159428">
    <property type="component" value="Unassembled WGS sequence"/>
</dbReference>
<feature type="compositionally biased region" description="Polar residues" evidence="3">
    <location>
        <begin position="575"/>
        <end position="589"/>
    </location>
</feature>
<gene>
    <name evidence="4" type="ORF">PMEA_00009579</name>
</gene>
<feature type="compositionally biased region" description="Basic and acidic residues" evidence="3">
    <location>
        <begin position="238"/>
        <end position="250"/>
    </location>
</feature>
<dbReference type="InterPro" id="IPR032675">
    <property type="entry name" value="LRR_dom_sf"/>
</dbReference>
<keyword evidence="1" id="KW-0433">Leucine-rich repeat</keyword>
<dbReference type="Pfam" id="PF13855">
    <property type="entry name" value="LRR_8"/>
    <property type="match status" value="1"/>
</dbReference>
<dbReference type="Gene3D" id="3.80.10.10">
    <property type="entry name" value="Ribonuclease Inhibitor"/>
    <property type="match status" value="1"/>
</dbReference>
<feature type="region of interest" description="Disordered" evidence="3">
    <location>
        <begin position="761"/>
        <end position="781"/>
    </location>
</feature>
<evidence type="ECO:0000256" key="1">
    <source>
        <dbReference type="ARBA" id="ARBA00022614"/>
    </source>
</evidence>
<evidence type="ECO:0000313" key="4">
    <source>
        <dbReference type="EMBL" id="CAH3123326.1"/>
    </source>
</evidence>
<dbReference type="SMART" id="SM00369">
    <property type="entry name" value="LRR_TYP"/>
    <property type="match status" value="3"/>
</dbReference>
<keyword evidence="2" id="KW-0677">Repeat</keyword>
<organism evidence="4 5">
    <name type="scientific">Pocillopora meandrina</name>
    <dbReference type="NCBI Taxonomy" id="46732"/>
    <lineage>
        <taxon>Eukaryota</taxon>
        <taxon>Metazoa</taxon>
        <taxon>Cnidaria</taxon>
        <taxon>Anthozoa</taxon>
        <taxon>Hexacorallia</taxon>
        <taxon>Scleractinia</taxon>
        <taxon>Astrocoeniina</taxon>
        <taxon>Pocilloporidae</taxon>
        <taxon>Pocillopora</taxon>
    </lineage>
</organism>